<reference evidence="1" key="1">
    <citation type="submission" date="2020-05" db="EMBL/GenBank/DDBJ databases">
        <title>Large-scale comparative analyses of tick genomes elucidate their genetic diversity and vector capacities.</title>
        <authorList>
            <person name="Jia N."/>
            <person name="Wang J."/>
            <person name="Shi W."/>
            <person name="Du L."/>
            <person name="Sun Y."/>
            <person name="Zhan W."/>
            <person name="Jiang J."/>
            <person name="Wang Q."/>
            <person name="Zhang B."/>
            <person name="Ji P."/>
            <person name="Sakyi L.B."/>
            <person name="Cui X."/>
            <person name="Yuan T."/>
            <person name="Jiang B."/>
            <person name="Yang W."/>
            <person name="Lam T.T.-Y."/>
            <person name="Chang Q."/>
            <person name="Ding S."/>
            <person name="Wang X."/>
            <person name="Zhu J."/>
            <person name="Ruan X."/>
            <person name="Zhao L."/>
            <person name="Wei J."/>
            <person name="Que T."/>
            <person name="Du C."/>
            <person name="Cheng J."/>
            <person name="Dai P."/>
            <person name="Han X."/>
            <person name="Huang E."/>
            <person name="Gao Y."/>
            <person name="Liu J."/>
            <person name="Shao H."/>
            <person name="Ye R."/>
            <person name="Li L."/>
            <person name="Wei W."/>
            <person name="Wang X."/>
            <person name="Wang C."/>
            <person name="Yang T."/>
            <person name="Huo Q."/>
            <person name="Li W."/>
            <person name="Guo W."/>
            <person name="Chen H."/>
            <person name="Zhou L."/>
            <person name="Ni X."/>
            <person name="Tian J."/>
            <person name="Zhou Y."/>
            <person name="Sheng Y."/>
            <person name="Liu T."/>
            <person name="Pan Y."/>
            <person name="Xia L."/>
            <person name="Li J."/>
            <person name="Zhao F."/>
            <person name="Cao W."/>
        </authorList>
    </citation>
    <scope>NUCLEOTIDE SEQUENCE</scope>
    <source>
        <strain evidence="1">Dsil-2018</strain>
    </source>
</reference>
<dbReference type="Proteomes" id="UP000821865">
    <property type="component" value="Chromosome 7"/>
</dbReference>
<dbReference type="EMBL" id="CM023476">
    <property type="protein sequence ID" value="KAH7942477.1"/>
    <property type="molecule type" value="Genomic_DNA"/>
</dbReference>
<keyword evidence="2" id="KW-1185">Reference proteome</keyword>
<comment type="caution">
    <text evidence="1">The sequence shown here is derived from an EMBL/GenBank/DDBJ whole genome shotgun (WGS) entry which is preliminary data.</text>
</comment>
<organism evidence="1 2">
    <name type="scientific">Dermacentor silvarum</name>
    <name type="common">Tick</name>
    <dbReference type="NCBI Taxonomy" id="543639"/>
    <lineage>
        <taxon>Eukaryota</taxon>
        <taxon>Metazoa</taxon>
        <taxon>Ecdysozoa</taxon>
        <taxon>Arthropoda</taxon>
        <taxon>Chelicerata</taxon>
        <taxon>Arachnida</taxon>
        <taxon>Acari</taxon>
        <taxon>Parasitiformes</taxon>
        <taxon>Ixodida</taxon>
        <taxon>Ixodoidea</taxon>
        <taxon>Ixodidae</taxon>
        <taxon>Rhipicephalinae</taxon>
        <taxon>Dermacentor</taxon>
    </lineage>
</organism>
<gene>
    <name evidence="1" type="ORF">HPB49_024518</name>
</gene>
<proteinExistence type="predicted"/>
<sequence length="695" mass="77734">MRSSPSGTPQFLSQHGFDDEAPVAYSKRLVCAVVFAGAAGLAICVLALYYVSTVIARMAEAGDGDGSDDAVSLSCRSDGCARFEALLRQTLNTSVDPCHDFKAYVTSRWLPNAAMELDDHWRYAWNAKYAWMRNMADEIRLRYHVTPLGRLIVSSFEACANRAKENAGETRRLFKQLMHDLGISWPGTPPSNVDPFEAHLNLSIHWNVPLWFDLRMLPGNPVAGRKAIYVYPSPYAKFWRGQYIAMNSEAAVRRYVDQYLAFFLDGDGATQKMSAADRYQCDRVFNFTKHVVFRLAEVVRHQRVAVLEFHTLAQGFGQRTERLVSLMNKHFRPNDSSFASVDKAIVKATGTMDVVRRIAANADSSLVLSHLGWWMLQVYAPILNNHFFVQKYGSEENANLLRPLFCETQVETSFKLLLFANHIALNFPRRVRQSINELLTSVRDTAVAEYAKSDLPAVTKTRLVEKLKRLGMNLWPKAAYRSSTQLRRIYSFEYASKKTMLDYWISERQGIAALIGSDAYFEDKRLPHCNSKDPFSYDTILDTVTLSMIVVHEPFYYRAGDSAINYGGLGAGFAKTLLEGLERDPEFQAAAAGDASSGATQQSNGSLGQEAVGYETTRSIALSGQVFLPAFRAFLARRNGDPVNAGKFSPAKVFFVNYCHSQTRISASFDCNSALRGAPDFANAFGCKQGSYMNP</sequence>
<accession>A0ACB8CII6</accession>
<protein>
    <submittedName>
        <fullName evidence="1">Uncharacterized protein</fullName>
    </submittedName>
</protein>
<evidence type="ECO:0000313" key="1">
    <source>
        <dbReference type="EMBL" id="KAH7942477.1"/>
    </source>
</evidence>
<evidence type="ECO:0000313" key="2">
    <source>
        <dbReference type="Proteomes" id="UP000821865"/>
    </source>
</evidence>
<name>A0ACB8CII6_DERSI</name>